<feature type="region of interest" description="Disordered" evidence="1">
    <location>
        <begin position="20"/>
        <end position="45"/>
    </location>
</feature>
<protein>
    <recommendedName>
        <fullName evidence="4">Lipoprotein</fullName>
    </recommendedName>
</protein>
<dbReference type="STRING" id="1272.GCA_900014985_00044"/>
<dbReference type="SUPFAM" id="SSF50969">
    <property type="entry name" value="YVTN repeat-like/Quinoprotein amine dehydrogenase"/>
    <property type="match status" value="1"/>
</dbReference>
<feature type="compositionally biased region" description="Low complexity" evidence="1">
    <location>
        <begin position="20"/>
        <end position="34"/>
    </location>
</feature>
<dbReference type="EMBL" id="BJNW01000007">
    <property type="protein sequence ID" value="GEC98935.1"/>
    <property type="molecule type" value="Genomic_DNA"/>
</dbReference>
<evidence type="ECO:0000313" key="2">
    <source>
        <dbReference type="EMBL" id="GEC98935.1"/>
    </source>
</evidence>
<comment type="caution">
    <text evidence="2">The sequence shown here is derived from an EMBL/GenBank/DDBJ whole genome shotgun (WGS) entry which is preliminary data.</text>
</comment>
<reference evidence="2 3" key="1">
    <citation type="submission" date="2019-06" db="EMBL/GenBank/DDBJ databases">
        <title>Whole genome shotgun sequence of Kocuria varians NBRC 15358.</title>
        <authorList>
            <person name="Hosoyama A."/>
            <person name="Uohara A."/>
            <person name="Ohji S."/>
            <person name="Ichikawa N."/>
        </authorList>
    </citation>
    <scope>NUCLEOTIDE SEQUENCE [LARGE SCALE GENOMIC DNA]</scope>
    <source>
        <strain evidence="2 3">NBRC 15358</strain>
    </source>
</reference>
<dbReference type="InterPro" id="IPR011044">
    <property type="entry name" value="Quino_amine_DH_bsu"/>
</dbReference>
<evidence type="ECO:0000313" key="3">
    <source>
        <dbReference type="Proteomes" id="UP000315730"/>
    </source>
</evidence>
<evidence type="ECO:0008006" key="4">
    <source>
        <dbReference type="Google" id="ProtNLM"/>
    </source>
</evidence>
<name>A0A4Y4D180_KOCVA</name>
<proteinExistence type="predicted"/>
<gene>
    <name evidence="2" type="ORF">KVA01_10900</name>
</gene>
<dbReference type="InterPro" id="IPR015943">
    <property type="entry name" value="WD40/YVTN_repeat-like_dom_sf"/>
</dbReference>
<dbReference type="Gene3D" id="2.130.10.10">
    <property type="entry name" value="YVTN repeat-like/Quinoprotein amine dehydrogenase"/>
    <property type="match status" value="1"/>
</dbReference>
<accession>A0A4Y4D180</accession>
<sequence>MASLGVTALLLAGCVQTGGAASSSSSGSAADATARAQGPTEVQSLTPRAVVSYDGGLLTVDTESGEVVADVPEDGFLRLNDAGDGRHVMVSDGDRFTVFDTGLDAKAHGDHYHYYESAPALTQRSFEAPHAGHVVVHGGKTTLFGDGDGSIQTFTSEALKEKGPLEVEKKKAAAPHHGVALELADGTLFTTKGTEDERHTVQVLAKDGSVAAETTDCPGVHGEAVAAAGATTDTVVVGCENGPVVYRDGAFHKVAVKNAYARSGNLAGSEKSPVVLGDYKTDKDAEHERPTRVALFDTRDESHKLVDLGSSYWFRSLARGPQGEGLVLTYDGKLNVIDQNTGAVTRKIDVIQPWQEKEDWQQPGPAVKVAGGKAYVTDAENKKLHVVDLAAGTVSKTEDLPQTPVELAVTTGKPEAPAPADRAGKGSHQH</sequence>
<dbReference type="AlphaFoldDB" id="A0A4Y4D180"/>
<organism evidence="2 3">
    <name type="scientific">Kocuria varians</name>
    <name type="common">Micrococcus varians</name>
    <dbReference type="NCBI Taxonomy" id="1272"/>
    <lineage>
        <taxon>Bacteria</taxon>
        <taxon>Bacillati</taxon>
        <taxon>Actinomycetota</taxon>
        <taxon>Actinomycetes</taxon>
        <taxon>Micrococcales</taxon>
        <taxon>Micrococcaceae</taxon>
        <taxon>Kocuria</taxon>
    </lineage>
</organism>
<keyword evidence="3" id="KW-1185">Reference proteome</keyword>
<evidence type="ECO:0000256" key="1">
    <source>
        <dbReference type="SAM" id="MobiDB-lite"/>
    </source>
</evidence>
<feature type="region of interest" description="Disordered" evidence="1">
    <location>
        <begin position="409"/>
        <end position="430"/>
    </location>
</feature>
<dbReference type="Proteomes" id="UP000315730">
    <property type="component" value="Unassembled WGS sequence"/>
</dbReference>